<reference evidence="7 8" key="1">
    <citation type="submission" date="2021-03" db="EMBL/GenBank/DDBJ databases">
        <title>Sequencing the genomes of 1000 actinobacteria strains.</title>
        <authorList>
            <person name="Klenk H.-P."/>
        </authorList>
    </citation>
    <scope>NUCLEOTIDE SEQUENCE [LARGE SCALE GENOMIC DNA]</scope>
    <source>
        <strain evidence="7 8">DSM 12936</strain>
    </source>
</reference>
<organism evidence="7 8">
    <name type="scientific">Microlunatus capsulatus</name>
    <dbReference type="NCBI Taxonomy" id="99117"/>
    <lineage>
        <taxon>Bacteria</taxon>
        <taxon>Bacillati</taxon>
        <taxon>Actinomycetota</taxon>
        <taxon>Actinomycetes</taxon>
        <taxon>Propionibacteriales</taxon>
        <taxon>Propionibacteriaceae</taxon>
        <taxon>Microlunatus</taxon>
    </lineage>
</organism>
<dbReference type="PANTHER" id="PTHR43384:SF6">
    <property type="entry name" value="SEPTUM SITE-DETERMINING PROTEIN MIND HOMOLOG, CHLOROPLASTIC"/>
    <property type="match status" value="1"/>
</dbReference>
<gene>
    <name evidence="7" type="ORF">JOF54_002443</name>
</gene>
<accession>A0ABS4Z8Z3</accession>
<keyword evidence="5" id="KW-1133">Transmembrane helix</keyword>
<evidence type="ECO:0000256" key="3">
    <source>
        <dbReference type="PROSITE-ProRule" id="PRU00169"/>
    </source>
</evidence>
<sequence length="589" mass="60982">MNRAVIAVADQVVVQELRSLLDQSDIDVEVAFVAESTSEMVAAVLTHRPALLFVHDRLGPGSVAPTVRDLTLRNPALAVVVVSTAGSADTYSQALDAGARAVLAAPFGLEELNHRLAALLEWSSTLRSALSDHPEPGGAGSSRGARVVAVAGAKGGVGATVIASHLAWDTATTEPGMRVCLVDLDVEKGDVPSYLDVSHRVSVADLAKISEDLASRAVADTVVVHTSGLHLLLAPTEIRDTEFVSPEAVRRILAQLRTLYHLVVVDTGSAVTTTQAAAVESADVTLQVVTADVPALRAARRQVTAWESLGVADAAAVRVVVNRFVRRSEIQQDTIDQLALGLRSQVLIPDLERGLERAGNARMPSEVRNAVWWRSLRAVGAELQVRRAFDDAVAVSRRAGGADDEVALRAAPGGGRGAGKKERGAGKRALRQAQGAGGQARGAGGQAQGAGGSAQALRRAQGAGGQAQGAEDRARRRLPADAGQVVVENVALIPVALVVLAVCLQFVLLGVSFVWSGVAAGAAARAVAVGTSPDAAARDAVPAGLRSDLRVAAGGDRVAVTVRSPMLLGSGVTRDVAVVVDHTVVREPR</sequence>
<feature type="transmembrane region" description="Helical" evidence="5">
    <location>
        <begin position="491"/>
        <end position="515"/>
    </location>
</feature>
<dbReference type="Gene3D" id="3.40.50.300">
    <property type="entry name" value="P-loop containing nucleotide triphosphate hydrolases"/>
    <property type="match status" value="1"/>
</dbReference>
<evidence type="ECO:0000313" key="7">
    <source>
        <dbReference type="EMBL" id="MBP2417521.1"/>
    </source>
</evidence>
<keyword evidence="1" id="KW-0547">Nucleotide-binding</keyword>
<comment type="caution">
    <text evidence="7">The sequence shown here is derived from an EMBL/GenBank/DDBJ whole genome shotgun (WGS) entry which is preliminary data.</text>
</comment>
<evidence type="ECO:0000256" key="5">
    <source>
        <dbReference type="SAM" id="Phobius"/>
    </source>
</evidence>
<dbReference type="InterPro" id="IPR011006">
    <property type="entry name" value="CheY-like_superfamily"/>
</dbReference>
<comment type="caution">
    <text evidence="3">Lacks conserved residue(s) required for the propagation of feature annotation.</text>
</comment>
<proteinExistence type="predicted"/>
<dbReference type="PANTHER" id="PTHR43384">
    <property type="entry name" value="SEPTUM SITE-DETERMINING PROTEIN MIND HOMOLOG, CHLOROPLASTIC-RELATED"/>
    <property type="match status" value="1"/>
</dbReference>
<dbReference type="InterPro" id="IPR027417">
    <property type="entry name" value="P-loop_NTPase"/>
</dbReference>
<name>A0ABS4Z8Z3_9ACTN</name>
<feature type="domain" description="Response regulatory" evidence="6">
    <location>
        <begin position="3"/>
        <end position="120"/>
    </location>
</feature>
<keyword evidence="2" id="KW-0067">ATP-binding</keyword>
<dbReference type="InterPro" id="IPR050625">
    <property type="entry name" value="ParA/MinD_ATPase"/>
</dbReference>
<dbReference type="SUPFAM" id="SSF52540">
    <property type="entry name" value="P-loop containing nucleoside triphosphate hydrolases"/>
    <property type="match status" value="1"/>
</dbReference>
<dbReference type="PROSITE" id="PS50110">
    <property type="entry name" value="RESPONSE_REGULATORY"/>
    <property type="match status" value="1"/>
</dbReference>
<evidence type="ECO:0000256" key="2">
    <source>
        <dbReference type="ARBA" id="ARBA00022840"/>
    </source>
</evidence>
<keyword evidence="5" id="KW-0472">Membrane</keyword>
<dbReference type="Pfam" id="PF13614">
    <property type="entry name" value="AAA_31"/>
    <property type="match status" value="1"/>
</dbReference>
<evidence type="ECO:0000313" key="8">
    <source>
        <dbReference type="Proteomes" id="UP000758168"/>
    </source>
</evidence>
<evidence type="ECO:0000256" key="1">
    <source>
        <dbReference type="ARBA" id="ARBA00022741"/>
    </source>
</evidence>
<dbReference type="Proteomes" id="UP000758168">
    <property type="component" value="Unassembled WGS sequence"/>
</dbReference>
<feature type="compositionally biased region" description="Gly residues" evidence="4">
    <location>
        <begin position="435"/>
        <end position="452"/>
    </location>
</feature>
<evidence type="ECO:0000256" key="4">
    <source>
        <dbReference type="SAM" id="MobiDB-lite"/>
    </source>
</evidence>
<keyword evidence="8" id="KW-1185">Reference proteome</keyword>
<protein>
    <submittedName>
        <fullName evidence="7">Pilus assembly protein CpaE</fullName>
    </submittedName>
</protein>
<keyword evidence="5" id="KW-0812">Transmembrane</keyword>
<dbReference type="InterPro" id="IPR025669">
    <property type="entry name" value="AAA_dom"/>
</dbReference>
<dbReference type="Gene3D" id="3.40.50.2300">
    <property type="match status" value="1"/>
</dbReference>
<dbReference type="EMBL" id="JAGIOB010000001">
    <property type="protein sequence ID" value="MBP2417521.1"/>
    <property type="molecule type" value="Genomic_DNA"/>
</dbReference>
<dbReference type="RefSeq" id="WP_210056151.1">
    <property type="nucleotide sequence ID" value="NZ_JAGIOB010000001.1"/>
</dbReference>
<evidence type="ECO:0000259" key="6">
    <source>
        <dbReference type="PROSITE" id="PS50110"/>
    </source>
</evidence>
<dbReference type="SUPFAM" id="SSF52172">
    <property type="entry name" value="CheY-like"/>
    <property type="match status" value="1"/>
</dbReference>
<feature type="region of interest" description="Disordered" evidence="4">
    <location>
        <begin position="406"/>
        <end position="475"/>
    </location>
</feature>
<dbReference type="InterPro" id="IPR001789">
    <property type="entry name" value="Sig_transdc_resp-reg_receiver"/>
</dbReference>